<evidence type="ECO:0000256" key="3">
    <source>
        <dbReference type="ARBA" id="ARBA00022576"/>
    </source>
</evidence>
<dbReference type="CDD" id="cd01557">
    <property type="entry name" value="BCAT_beta_family"/>
    <property type="match status" value="1"/>
</dbReference>
<proteinExistence type="inferred from homology"/>
<keyword evidence="10" id="KW-1185">Reference proteome</keyword>
<dbReference type="InterPro" id="IPR043132">
    <property type="entry name" value="BCAT-like_C"/>
</dbReference>
<evidence type="ECO:0000256" key="6">
    <source>
        <dbReference type="RuleBase" id="RU004106"/>
    </source>
</evidence>
<dbReference type="InterPro" id="IPR018300">
    <property type="entry name" value="Aminotrans_IV_CS"/>
</dbReference>
<dbReference type="NCBIfam" id="TIGR01123">
    <property type="entry name" value="ilvE_II"/>
    <property type="match status" value="1"/>
</dbReference>
<comment type="catalytic activity">
    <reaction evidence="8">
        <text>L-valine + 2-oxoglutarate = 3-methyl-2-oxobutanoate + L-glutamate</text>
        <dbReference type="Rhea" id="RHEA:24813"/>
        <dbReference type="ChEBI" id="CHEBI:11851"/>
        <dbReference type="ChEBI" id="CHEBI:16810"/>
        <dbReference type="ChEBI" id="CHEBI:29985"/>
        <dbReference type="ChEBI" id="CHEBI:57762"/>
        <dbReference type="EC" id="2.6.1.42"/>
    </reaction>
</comment>
<dbReference type="Gene3D" id="3.20.10.10">
    <property type="entry name" value="D-amino Acid Aminotransferase, subunit A, domain 2"/>
    <property type="match status" value="1"/>
</dbReference>
<evidence type="ECO:0000256" key="8">
    <source>
        <dbReference type="RuleBase" id="RU004517"/>
    </source>
</evidence>
<dbReference type="GO" id="GO:0009082">
    <property type="term" value="P:branched-chain amino acid biosynthetic process"/>
    <property type="evidence" value="ECO:0007669"/>
    <property type="project" value="UniProtKB-KW"/>
</dbReference>
<evidence type="ECO:0000256" key="2">
    <source>
        <dbReference type="ARBA" id="ARBA00009320"/>
    </source>
</evidence>
<keyword evidence="4 8" id="KW-0808">Transferase</keyword>
<sequence length="402" mass="43077">MATQTREQAQTNVDRDTLGAGANLHVAAGVVSSSLKRTLRAPPPSRDIKALLAKPWGQVFAPSMCHYETTERYDAPVGDDEDALEEGAAVWATATGGVMAYGPLQVSPAAGVLNYGQGLFEGMKAYRTPDGRIAIFRPEENAKRAQEGCRRLCMPPPPVKFFVDAVKRCVAANASHVPPHGMGTLYLRPMVLGTGAQLGLFPAPTYSLVIYASPVGSYFRGKQADPIDLHVETRFHRACSGGSGGVKAIGNYAPTLLPQKKAKKEAGKDNCLYLDSVENRYIEEVGTCNIFVVAKDGTVRTPSLTGTILSGITRMSIIQILRDMGRTVVEERVSIDQLTDGEEAFVTGTAVGVCPIGSVTFNGVQHSFTGDRALTLAVTEELSGVQTGSIEDRRGWIEAIEF</sequence>
<dbReference type="PANTHER" id="PTHR42825">
    <property type="entry name" value="AMINO ACID AMINOTRANSFERASE"/>
    <property type="match status" value="1"/>
</dbReference>
<accession>A0A830HE08</accession>
<comment type="catalytic activity">
    <reaction evidence="8">
        <text>L-isoleucine + 2-oxoglutarate = (S)-3-methyl-2-oxopentanoate + L-glutamate</text>
        <dbReference type="Rhea" id="RHEA:24801"/>
        <dbReference type="ChEBI" id="CHEBI:16810"/>
        <dbReference type="ChEBI" id="CHEBI:29985"/>
        <dbReference type="ChEBI" id="CHEBI:35146"/>
        <dbReference type="ChEBI" id="CHEBI:58045"/>
        <dbReference type="EC" id="2.6.1.42"/>
    </reaction>
</comment>
<dbReference type="InterPro" id="IPR043131">
    <property type="entry name" value="BCAT-like_N"/>
</dbReference>
<dbReference type="SUPFAM" id="SSF56752">
    <property type="entry name" value="D-aminoacid aminotransferase-like PLP-dependent enzymes"/>
    <property type="match status" value="1"/>
</dbReference>
<evidence type="ECO:0000313" key="9">
    <source>
        <dbReference type="EMBL" id="GHP05294.1"/>
    </source>
</evidence>
<dbReference type="NCBIfam" id="NF009897">
    <property type="entry name" value="PRK13357.1"/>
    <property type="match status" value="1"/>
</dbReference>
<dbReference type="EMBL" id="BNJQ01000009">
    <property type="protein sequence ID" value="GHP05294.1"/>
    <property type="molecule type" value="Genomic_DNA"/>
</dbReference>
<evidence type="ECO:0000256" key="1">
    <source>
        <dbReference type="ARBA" id="ARBA00001933"/>
    </source>
</evidence>
<dbReference type="AlphaFoldDB" id="A0A830HE08"/>
<comment type="cofactor">
    <cofactor evidence="1 7">
        <name>pyridoxal 5'-phosphate</name>
        <dbReference type="ChEBI" id="CHEBI:597326"/>
    </cofactor>
</comment>
<dbReference type="Pfam" id="PF01063">
    <property type="entry name" value="Aminotran_4"/>
    <property type="match status" value="1"/>
</dbReference>
<keyword evidence="8" id="KW-0028">Amino-acid biosynthesis</keyword>
<dbReference type="GO" id="GO:0008652">
    <property type="term" value="P:amino acid biosynthetic process"/>
    <property type="evidence" value="ECO:0007669"/>
    <property type="project" value="UniProtKB-KW"/>
</dbReference>
<name>A0A830HE08_9CHLO</name>
<dbReference type="InterPro" id="IPR001544">
    <property type="entry name" value="Aminotrans_IV"/>
</dbReference>
<dbReference type="InterPro" id="IPR005786">
    <property type="entry name" value="B_amino_transII"/>
</dbReference>
<organism evidence="9 10">
    <name type="scientific">Pycnococcus provasolii</name>
    <dbReference type="NCBI Taxonomy" id="41880"/>
    <lineage>
        <taxon>Eukaryota</taxon>
        <taxon>Viridiplantae</taxon>
        <taxon>Chlorophyta</taxon>
        <taxon>Pseudoscourfieldiophyceae</taxon>
        <taxon>Pseudoscourfieldiales</taxon>
        <taxon>Pycnococcaceae</taxon>
        <taxon>Pycnococcus</taxon>
    </lineage>
</organism>
<evidence type="ECO:0000256" key="7">
    <source>
        <dbReference type="RuleBase" id="RU004516"/>
    </source>
</evidence>
<dbReference type="OrthoDB" id="409992at2759"/>
<evidence type="ECO:0000313" key="10">
    <source>
        <dbReference type="Proteomes" id="UP000660262"/>
    </source>
</evidence>
<gene>
    <name evidence="9" type="ORF">PPROV_000404600</name>
</gene>
<dbReference type="PROSITE" id="PS00770">
    <property type="entry name" value="AA_TRANSFER_CLASS_4"/>
    <property type="match status" value="1"/>
</dbReference>
<dbReference type="InterPro" id="IPR036038">
    <property type="entry name" value="Aminotransferase-like"/>
</dbReference>
<evidence type="ECO:0000256" key="4">
    <source>
        <dbReference type="ARBA" id="ARBA00022679"/>
    </source>
</evidence>
<keyword evidence="5 7" id="KW-0663">Pyridoxal phosphate</keyword>
<reference evidence="9" key="1">
    <citation type="submission" date="2020-10" db="EMBL/GenBank/DDBJ databases">
        <title>Unveiling of a novel bifunctional photoreceptor, Dualchrome1, isolated from a cosmopolitan green alga.</title>
        <authorList>
            <person name="Suzuki S."/>
            <person name="Kawachi M."/>
        </authorList>
    </citation>
    <scope>NUCLEOTIDE SEQUENCE</scope>
    <source>
        <strain evidence="9">NIES 2893</strain>
    </source>
</reference>
<dbReference type="GO" id="GO:0004084">
    <property type="term" value="F:branched-chain-amino-acid transaminase activity"/>
    <property type="evidence" value="ECO:0007669"/>
    <property type="project" value="UniProtKB-EC"/>
</dbReference>
<comment type="caution">
    <text evidence="9">The sequence shown here is derived from an EMBL/GenBank/DDBJ whole genome shotgun (WGS) entry which is preliminary data.</text>
</comment>
<dbReference type="InterPro" id="IPR033939">
    <property type="entry name" value="BCAT_family"/>
</dbReference>
<protein>
    <recommendedName>
        <fullName evidence="8">Branched-chain-amino-acid aminotransferase</fullName>
        <ecNumber evidence="8">2.6.1.42</ecNumber>
    </recommendedName>
</protein>
<comment type="similarity">
    <text evidence="2 6">Belongs to the class-IV pyridoxal-phosphate-dependent aminotransferase family.</text>
</comment>
<evidence type="ECO:0000256" key="5">
    <source>
        <dbReference type="ARBA" id="ARBA00022898"/>
    </source>
</evidence>
<dbReference type="PANTHER" id="PTHR42825:SF2">
    <property type="entry name" value="BRANCHED-CHAIN-AMINO-ACID AMINOTRANSFERASE 3, CHLOROPLASTIC-RELATED"/>
    <property type="match status" value="1"/>
</dbReference>
<comment type="catalytic activity">
    <reaction evidence="8">
        <text>L-leucine + 2-oxoglutarate = 4-methyl-2-oxopentanoate + L-glutamate</text>
        <dbReference type="Rhea" id="RHEA:18321"/>
        <dbReference type="ChEBI" id="CHEBI:16810"/>
        <dbReference type="ChEBI" id="CHEBI:17865"/>
        <dbReference type="ChEBI" id="CHEBI:29985"/>
        <dbReference type="ChEBI" id="CHEBI:57427"/>
        <dbReference type="EC" id="2.6.1.42"/>
    </reaction>
</comment>
<keyword evidence="3 8" id="KW-0032">Aminotransferase</keyword>
<dbReference type="EC" id="2.6.1.42" evidence="8"/>
<dbReference type="Gene3D" id="3.30.470.10">
    <property type="match status" value="1"/>
</dbReference>
<dbReference type="Proteomes" id="UP000660262">
    <property type="component" value="Unassembled WGS sequence"/>
</dbReference>
<keyword evidence="8" id="KW-0100">Branched-chain amino acid biosynthesis</keyword>